<keyword evidence="3" id="KW-0326">Glycosidase</keyword>
<evidence type="ECO:0000256" key="2">
    <source>
        <dbReference type="ARBA" id="ARBA00022801"/>
    </source>
</evidence>
<dbReference type="PANTHER" id="PTHR22925">
    <property type="entry name" value="GLYCOSYL HYDROLASE 43 FAMILY MEMBER"/>
    <property type="match status" value="1"/>
</dbReference>
<reference evidence="4" key="2">
    <citation type="submission" date="2018-10" db="UniProtKB">
        <authorList>
            <consortium name="EnsemblPlants"/>
        </authorList>
    </citation>
    <scope>IDENTIFICATION</scope>
</reference>
<dbReference type="Gramene" id="TraesCLE_scaffold_078778_01G000100.1">
    <property type="protein sequence ID" value="TraesCLE_scaffold_078778_01G000100.1"/>
    <property type="gene ID" value="TraesCLE_scaffold_078778_01G000100"/>
</dbReference>
<dbReference type="GO" id="GO:0005975">
    <property type="term" value="P:carbohydrate metabolic process"/>
    <property type="evidence" value="ECO:0007669"/>
    <property type="project" value="InterPro"/>
</dbReference>
<dbReference type="SMR" id="A0A3B6C5F5"/>
<evidence type="ECO:0008006" key="6">
    <source>
        <dbReference type="Google" id="ProtNLM"/>
    </source>
</evidence>
<name>A0A3B6C5F5_WHEAT</name>
<dbReference type="GO" id="GO:0004565">
    <property type="term" value="F:beta-galactosidase activity"/>
    <property type="evidence" value="ECO:0000318"/>
    <property type="project" value="GO_Central"/>
</dbReference>
<dbReference type="Gramene" id="TraesCS2B03G0492400.1">
    <property type="protein sequence ID" value="TraesCS2B03G0492400.1.CDS"/>
    <property type="gene ID" value="TraesCS2B03G0492400"/>
</dbReference>
<proteinExistence type="inferred from homology"/>
<keyword evidence="5" id="KW-1185">Reference proteome</keyword>
<dbReference type="OrthoDB" id="9970295at2759"/>
<accession>A0A3B6C5F5</accession>
<keyword evidence="2" id="KW-0378">Hydrolase</keyword>
<dbReference type="PANTHER" id="PTHR22925:SF57">
    <property type="entry name" value="HYDROLASE FAMILY PROTEIN 43, PUTATIVE, EXPRESSED-RELATED"/>
    <property type="match status" value="1"/>
</dbReference>
<dbReference type="InterPro" id="IPR006710">
    <property type="entry name" value="Glyco_hydro_43"/>
</dbReference>
<dbReference type="InterPro" id="IPR023296">
    <property type="entry name" value="Glyco_hydro_beta-prop_sf"/>
</dbReference>
<dbReference type="STRING" id="4565.A0A3B6C5F5"/>
<dbReference type="GO" id="GO:0010406">
    <property type="term" value="P:classical arabinogalactan protein metabolic process"/>
    <property type="evidence" value="ECO:0000318"/>
    <property type="project" value="GO_Central"/>
</dbReference>
<sequence>MHAQEAQHGQVDIVGVSCYSSNDLLSWRNEGVVLHGEENNLSHDLHKSNVLERPKVVYNNRTGKYVMWMHIDDANYTKSSISVATSDSPMGPFTYLYSKRPHNYERRDMTIFKAYLIYSSKGNNELHIVQLTDDYLDMTDGMRRILVARYREALALFKFRDIYY</sequence>
<evidence type="ECO:0000313" key="5">
    <source>
        <dbReference type="Proteomes" id="UP000019116"/>
    </source>
</evidence>
<evidence type="ECO:0000313" key="4">
    <source>
        <dbReference type="EnsemblPlants" id="TraesCS2B02G204300.1"/>
    </source>
</evidence>
<comment type="similarity">
    <text evidence="1">Belongs to the glycosyl hydrolase 43 family.</text>
</comment>
<dbReference type="EnsemblPlants" id="TraesCS2B02G204300.1">
    <property type="protein sequence ID" value="TraesCS2B02G204300.1"/>
    <property type="gene ID" value="TraesCS2B02G204300"/>
</dbReference>
<evidence type="ECO:0000256" key="3">
    <source>
        <dbReference type="ARBA" id="ARBA00023295"/>
    </source>
</evidence>
<dbReference type="Pfam" id="PF04616">
    <property type="entry name" value="Glyco_hydro_43"/>
    <property type="match status" value="1"/>
</dbReference>
<dbReference type="AlphaFoldDB" id="A0A3B6C5F5"/>
<evidence type="ECO:0000256" key="1">
    <source>
        <dbReference type="ARBA" id="ARBA00009865"/>
    </source>
</evidence>
<dbReference type="SUPFAM" id="SSF75005">
    <property type="entry name" value="Arabinanase/levansucrase/invertase"/>
    <property type="match status" value="1"/>
</dbReference>
<protein>
    <recommendedName>
        <fullName evidence="6">Glycosyl hydrolase family 32 N-terminal domain-containing protein</fullName>
    </recommendedName>
</protein>
<organism evidence="4">
    <name type="scientific">Triticum aestivum</name>
    <name type="common">Wheat</name>
    <dbReference type="NCBI Taxonomy" id="4565"/>
    <lineage>
        <taxon>Eukaryota</taxon>
        <taxon>Viridiplantae</taxon>
        <taxon>Streptophyta</taxon>
        <taxon>Embryophyta</taxon>
        <taxon>Tracheophyta</taxon>
        <taxon>Spermatophyta</taxon>
        <taxon>Magnoliopsida</taxon>
        <taxon>Liliopsida</taxon>
        <taxon>Poales</taxon>
        <taxon>Poaceae</taxon>
        <taxon>BOP clade</taxon>
        <taxon>Pooideae</taxon>
        <taxon>Triticodae</taxon>
        <taxon>Triticeae</taxon>
        <taxon>Triticinae</taxon>
        <taxon>Triticum</taxon>
    </lineage>
</organism>
<dbReference type="Proteomes" id="UP000019116">
    <property type="component" value="Chromosome 2B"/>
</dbReference>
<dbReference type="Gene3D" id="2.115.10.20">
    <property type="entry name" value="Glycosyl hydrolase domain, family 43"/>
    <property type="match status" value="1"/>
</dbReference>
<reference evidence="4" key="1">
    <citation type="submission" date="2018-08" db="EMBL/GenBank/DDBJ databases">
        <authorList>
            <person name="Rossello M."/>
        </authorList>
    </citation>
    <scope>NUCLEOTIDE SEQUENCE [LARGE SCALE GENOMIC DNA]</scope>
    <source>
        <strain evidence="4">cv. Chinese Spring</strain>
    </source>
</reference>
<dbReference type="Gramene" id="TraesCS2B02G204300.1">
    <property type="protein sequence ID" value="TraesCS2B02G204300.1"/>
    <property type="gene ID" value="TraesCS2B02G204300"/>
</dbReference>
<dbReference type="GO" id="GO:0005794">
    <property type="term" value="C:Golgi apparatus"/>
    <property type="evidence" value="ECO:0000318"/>
    <property type="project" value="GO_Central"/>
</dbReference>